<keyword evidence="5" id="KW-1185">Reference proteome</keyword>
<keyword evidence="2" id="KW-1133">Transmembrane helix</keyword>
<evidence type="ECO:0000256" key="2">
    <source>
        <dbReference type="SAM" id="Phobius"/>
    </source>
</evidence>
<dbReference type="AlphaFoldDB" id="A0AAN4Z2D2"/>
<feature type="domain" description="ILCR1 Ig-like" evidence="3">
    <location>
        <begin position="198"/>
        <end position="292"/>
    </location>
</feature>
<feature type="compositionally biased region" description="Low complexity" evidence="1">
    <location>
        <begin position="572"/>
        <end position="587"/>
    </location>
</feature>
<comment type="caution">
    <text evidence="4">The sequence shown here is derived from an EMBL/GenBank/DDBJ whole genome shotgun (WGS) entry which is preliminary data.</text>
</comment>
<evidence type="ECO:0000259" key="3">
    <source>
        <dbReference type="Pfam" id="PF23608"/>
    </source>
</evidence>
<name>A0AAN4Z2D2_9BILA</name>
<protein>
    <recommendedName>
        <fullName evidence="3">ILCR1 Ig-like domain-containing protein</fullName>
    </recommendedName>
</protein>
<dbReference type="Pfam" id="PF23608">
    <property type="entry name" value="Ig_ILCR1"/>
    <property type="match status" value="1"/>
</dbReference>
<sequence length="605" mass="67500">KLLLPICRDRNTDHEITVFSVELFTILRSLLGRTLIIFMFFATRVELALQSLHETCTERLLMLSLQQLDTGLSINLKAIWRVQKSAKLDVPLTGFEISLFDHTEQRMVELRKASITSPTQGILSLIQTVEFVTSFSESLDFGHDYLLELRFLPLGSNGSFTIPFSIPIYPSSGKCEMDSALARDNDKFVLFISEAIKFPLTSSVRISFYTAPPVFCFSEYTIEVHETRNPIGVYGKVIVAPTPSDEVVRHEFSDLPVDVYLSIKIYPTESFSDASQCLCSNCNCLVTQTKSFKFTIHVFNDSSSPSVSPLTVDSSSFFHDNLILLLLIPLLVLLIAMLALITRILKTAMKPQGENVRLISECYREERKPICSQELGSRSMLVIGLNSVEEHRFIHKLSSHLAPSTEILFAPHDLPDGMNKWKWMSDVTSSVHAILVLLREHSLSLYAMGSSPDPFDCLFLDQLLLLHPSDHRIITVTLDDTRPSLFSSSPIVYRDPRDFLLLTESLSHRGFILSSPHVPLFIPPLSPSLLTPPLTPPPLSSSLSPLISIRSESVSEESLSEDCGNSRKDSGFDSSSSSSLHKSPHHPLGGKIDGDIFIGYSLVAH</sequence>
<dbReference type="EMBL" id="BTRK01000001">
    <property type="protein sequence ID" value="GMR32049.1"/>
    <property type="molecule type" value="Genomic_DNA"/>
</dbReference>
<evidence type="ECO:0000313" key="4">
    <source>
        <dbReference type="EMBL" id="GMR32049.1"/>
    </source>
</evidence>
<reference evidence="5" key="1">
    <citation type="submission" date="2022-10" db="EMBL/GenBank/DDBJ databases">
        <title>Genome assembly of Pristionchus species.</title>
        <authorList>
            <person name="Yoshida K."/>
            <person name="Sommer R.J."/>
        </authorList>
    </citation>
    <scope>NUCLEOTIDE SEQUENCE [LARGE SCALE GENOMIC DNA]</scope>
    <source>
        <strain evidence="5">RS5460</strain>
    </source>
</reference>
<evidence type="ECO:0000256" key="1">
    <source>
        <dbReference type="SAM" id="MobiDB-lite"/>
    </source>
</evidence>
<feature type="non-terminal residue" evidence="4">
    <location>
        <position position="1"/>
    </location>
</feature>
<gene>
    <name evidence="4" type="ORF">PMAYCL1PPCAC_02244</name>
</gene>
<feature type="transmembrane region" description="Helical" evidence="2">
    <location>
        <begin position="322"/>
        <end position="341"/>
    </location>
</feature>
<dbReference type="Proteomes" id="UP001328107">
    <property type="component" value="Unassembled WGS sequence"/>
</dbReference>
<accession>A0AAN4Z2D2</accession>
<proteinExistence type="predicted"/>
<dbReference type="InterPro" id="IPR057066">
    <property type="entry name" value="Ig_ILCR1"/>
</dbReference>
<feature type="region of interest" description="Disordered" evidence="1">
    <location>
        <begin position="555"/>
        <end position="587"/>
    </location>
</feature>
<keyword evidence="2" id="KW-0812">Transmembrane</keyword>
<keyword evidence="2" id="KW-0472">Membrane</keyword>
<evidence type="ECO:0000313" key="5">
    <source>
        <dbReference type="Proteomes" id="UP001328107"/>
    </source>
</evidence>
<organism evidence="4 5">
    <name type="scientific">Pristionchus mayeri</name>
    <dbReference type="NCBI Taxonomy" id="1317129"/>
    <lineage>
        <taxon>Eukaryota</taxon>
        <taxon>Metazoa</taxon>
        <taxon>Ecdysozoa</taxon>
        <taxon>Nematoda</taxon>
        <taxon>Chromadorea</taxon>
        <taxon>Rhabditida</taxon>
        <taxon>Rhabditina</taxon>
        <taxon>Diplogasteromorpha</taxon>
        <taxon>Diplogasteroidea</taxon>
        <taxon>Neodiplogasteridae</taxon>
        <taxon>Pristionchus</taxon>
    </lineage>
</organism>